<dbReference type="EMBL" id="KQ087326">
    <property type="protein sequence ID" value="KLT38309.1"/>
    <property type="molecule type" value="Genomic_DNA"/>
</dbReference>
<dbReference type="PANTHER" id="PTHR36419:SF1">
    <property type="entry name" value="RHO1 GEF LOCALIZING PROTEIN 1"/>
    <property type="match status" value="1"/>
</dbReference>
<dbReference type="GeneID" id="28987691"/>
<proteinExistence type="predicted"/>
<feature type="compositionally biased region" description="Low complexity" evidence="1">
    <location>
        <begin position="823"/>
        <end position="833"/>
    </location>
</feature>
<feature type="compositionally biased region" description="Low complexity" evidence="1">
    <location>
        <begin position="971"/>
        <end position="987"/>
    </location>
</feature>
<feature type="region of interest" description="Disordered" evidence="1">
    <location>
        <begin position="680"/>
        <end position="702"/>
    </location>
</feature>
<feature type="compositionally biased region" description="Basic and acidic residues" evidence="1">
    <location>
        <begin position="791"/>
        <end position="802"/>
    </location>
</feature>
<feature type="compositionally biased region" description="Polar residues" evidence="1">
    <location>
        <begin position="988"/>
        <end position="1009"/>
    </location>
</feature>
<reference evidence="3 4" key="1">
    <citation type="submission" date="2015-03" db="EMBL/GenBank/DDBJ databases">
        <title>Genomics and transcriptomics of the oil-accumulating basidiomycete yeast T. oleaginosus allow insights into substrate utilization and the diverse evolutionary trajectories of mating systems in fungi.</title>
        <authorList>
            <consortium name="DOE Joint Genome Institute"/>
            <person name="Kourist R."/>
            <person name="Kracht O."/>
            <person name="Bracharz F."/>
            <person name="Lipzen A."/>
            <person name="Nolan M."/>
            <person name="Ohm R."/>
            <person name="Grigoriev I."/>
            <person name="Sun S."/>
            <person name="Heitman J."/>
            <person name="Bruck T."/>
            <person name="Nowrousian M."/>
        </authorList>
    </citation>
    <scope>NUCLEOTIDE SEQUENCE [LARGE SCALE GENOMIC DNA]</scope>
    <source>
        <strain evidence="3 4">IBC0246</strain>
    </source>
</reference>
<organism evidence="3 4">
    <name type="scientific">Cutaneotrichosporon oleaginosum</name>
    <dbReference type="NCBI Taxonomy" id="879819"/>
    <lineage>
        <taxon>Eukaryota</taxon>
        <taxon>Fungi</taxon>
        <taxon>Dikarya</taxon>
        <taxon>Basidiomycota</taxon>
        <taxon>Agaricomycotina</taxon>
        <taxon>Tremellomycetes</taxon>
        <taxon>Trichosporonales</taxon>
        <taxon>Trichosporonaceae</taxon>
        <taxon>Cutaneotrichosporon</taxon>
    </lineage>
</organism>
<feature type="compositionally biased region" description="Polar residues" evidence="1">
    <location>
        <begin position="916"/>
        <end position="935"/>
    </location>
</feature>
<dbReference type="GO" id="GO:0000917">
    <property type="term" value="P:division septum assembly"/>
    <property type="evidence" value="ECO:0007669"/>
    <property type="project" value="TreeGrafter"/>
</dbReference>
<dbReference type="Proteomes" id="UP000053611">
    <property type="component" value="Unassembled WGS sequence"/>
</dbReference>
<dbReference type="InterPro" id="IPR053060">
    <property type="entry name" value="Cytokinesis_Signaling_Reg"/>
</dbReference>
<feature type="compositionally biased region" description="Low complexity" evidence="1">
    <location>
        <begin position="1112"/>
        <end position="1127"/>
    </location>
</feature>
<evidence type="ECO:0000313" key="4">
    <source>
        <dbReference type="Proteomes" id="UP000053611"/>
    </source>
</evidence>
<evidence type="ECO:0000313" key="3">
    <source>
        <dbReference type="EMBL" id="KLT38309.1"/>
    </source>
</evidence>
<feature type="region of interest" description="Disordered" evidence="1">
    <location>
        <begin position="405"/>
        <end position="494"/>
    </location>
</feature>
<feature type="compositionally biased region" description="Basic and acidic residues" evidence="1">
    <location>
        <begin position="1140"/>
        <end position="1151"/>
    </location>
</feature>
<feature type="compositionally biased region" description="Polar residues" evidence="1">
    <location>
        <begin position="627"/>
        <end position="641"/>
    </location>
</feature>
<feature type="region of interest" description="Disordered" evidence="1">
    <location>
        <begin position="347"/>
        <end position="392"/>
    </location>
</feature>
<dbReference type="InterPro" id="IPR011022">
    <property type="entry name" value="Arrestin_C-like"/>
</dbReference>
<feature type="domain" description="Arrestin C-terminal-like" evidence="2">
    <location>
        <begin position="184"/>
        <end position="310"/>
    </location>
</feature>
<feature type="compositionally biased region" description="Polar residues" evidence="1">
    <location>
        <begin position="856"/>
        <end position="885"/>
    </location>
</feature>
<evidence type="ECO:0000259" key="2">
    <source>
        <dbReference type="Pfam" id="PF02752"/>
    </source>
</evidence>
<feature type="region of interest" description="Disordered" evidence="1">
    <location>
        <begin position="964"/>
        <end position="1011"/>
    </location>
</feature>
<feature type="compositionally biased region" description="Low complexity" evidence="1">
    <location>
        <begin position="1203"/>
        <end position="1224"/>
    </location>
</feature>
<dbReference type="Pfam" id="PF02752">
    <property type="entry name" value="Arrestin_C"/>
    <property type="match status" value="1"/>
</dbReference>
<feature type="compositionally biased region" description="Low complexity" evidence="1">
    <location>
        <begin position="523"/>
        <end position="532"/>
    </location>
</feature>
<dbReference type="PANTHER" id="PTHR36419">
    <property type="entry name" value="ARRESTIN FAMILY PROTEIN 1"/>
    <property type="match status" value="1"/>
</dbReference>
<feature type="region of interest" description="Disordered" evidence="1">
    <location>
        <begin position="1025"/>
        <end position="1286"/>
    </location>
</feature>
<feature type="compositionally biased region" description="Polar residues" evidence="1">
    <location>
        <begin position="1090"/>
        <end position="1111"/>
    </location>
</feature>
<feature type="region of interest" description="Disordered" evidence="1">
    <location>
        <begin position="908"/>
        <end position="936"/>
    </location>
</feature>
<evidence type="ECO:0000256" key="1">
    <source>
        <dbReference type="SAM" id="MobiDB-lite"/>
    </source>
</evidence>
<sequence length="1297" mass="138151">MTGQNAGPVRLLLRAPPHLPFVQSYPGIIPGGGRPAATVQGTVEVRTSAVKAKWVRVEIRKHESVPSSVIGKGSGQSSTVHVGSPHLLWKPPEGKEFDTLSTADFRFCIPFPGDAPPTTELRGCKISYELIAAVCYKGKGGLFKKDSSSIATVNEPISIIKYELASAWPAYNQLEQRTASALNGAVSLVVDRPIQAFGPGDRIVVTATMKSEAQNQFRLKGFEMALVEILTVHPPKPDPKKKAKPPSPPVIRRQPVCTTRVVADGQVIPGGERGARLDLVVPQDRQLLTVRGAKEFQVEYELVVEATCDGGPSKVLLGGLQCIIGTFARSSAQTAVKEIGFVQGLCPRPPPGTGHQPSSSIPGSVTGSSKTGSQDNHHPALTPPLRGHQTSMSADGFLTAEPSSYFRPLSMNPPPKVFNTPSPPPPLPPLQQGYQVPPLTYQQPPYQQQQPPYQQQQPPYQQQQQPADHQQQLQTPFEQQPPYQQQQQQQPNAYQPQIPVGQQWPMQGFVPRQTEWRRTSSGTTTTTTTTFTDHGPIPERNVATMPARLSQNYPSTPPHRVSDAAFGPLEEESLYERPQSEISNNRFSAASPGTGTFGQWNLAAVDRTVHSSSPTTTMTTVDDTSVNQHTARPESVNSTPTRAAPGWSTAANEKRRLYEEARNRAANTQAMHGTVLSSIGMEADGSTAPPEYTPPPQSATPIRNIQAQSPLHDSPQSIHSGHQPHQTIRVLTAPSPPVQTNGSAAPAPPSEDPIPYEALFASSSSPGPSTDKAPAPLSRRSSPAAYMTATQEKDLMRQRYEEAQAGVSRYSALPNGHSPPPSSTQSPHSVQQQFTGTGAEGDATRRQSEERARGNRSVSVTAATVPSPGASSQASPRSPQMQQAYMSAAEEKALMRKRYEEATNAVNRAAAPGSPIPSTSTQPGPANSGSLQAAPQTIPAAYMTAAEEKEMMRKRYEEATGAVNRAANSGPSSQASPTTPQTSTMAQVSSIGHSSTVPQSQRGPSTASPTLPAAYMSAAEEKEVMRRRFEEATSAVNRAAATSSGAGPSSSVVQTSPQSNTQHRSSTPAAYMTAADEKEMMRKRYEHATSAVNRANQSSPLSSPQRAQSMYSQQQAGATAASSSSTGPSNIPAVYMSATQEKEMMRKRYEEATSAVARAAEAGPSSAPVAAEPSSSFTTAAALPPPSDQPIPYDQLFGPPPAGALGPSGSSSSSQGPQASVPGSAENGGMREWGLRDEEATMKGGHGGSRSSMGASAPQRSMTLRERMMSALPDGPPPPLAPRPPREYVEMLQHRNA</sequence>
<keyword evidence="4" id="KW-1185">Reference proteome</keyword>
<feature type="compositionally biased region" description="Low complexity" evidence="1">
    <location>
        <begin position="1039"/>
        <end position="1061"/>
    </location>
</feature>
<feature type="compositionally biased region" description="Basic and acidic residues" evidence="1">
    <location>
        <begin position="1075"/>
        <end position="1087"/>
    </location>
</feature>
<feature type="compositionally biased region" description="Pro residues" evidence="1">
    <location>
        <begin position="1274"/>
        <end position="1283"/>
    </location>
</feature>
<feature type="compositionally biased region" description="Pro residues" evidence="1">
    <location>
        <begin position="411"/>
        <end position="429"/>
    </location>
</feature>
<accession>A0A0J1ASI3</accession>
<dbReference type="RefSeq" id="XP_018274800.1">
    <property type="nucleotide sequence ID" value="XM_018427088.1"/>
</dbReference>
<feature type="compositionally biased region" description="Low complexity" evidence="1">
    <location>
        <begin position="430"/>
        <end position="494"/>
    </location>
</feature>
<feature type="region of interest" description="Disordered" evidence="1">
    <location>
        <begin position="733"/>
        <end position="889"/>
    </location>
</feature>
<feature type="compositionally biased region" description="Low complexity" evidence="1">
    <location>
        <begin position="1152"/>
        <end position="1176"/>
    </location>
</feature>
<dbReference type="GO" id="GO:0000935">
    <property type="term" value="C:division septum"/>
    <property type="evidence" value="ECO:0007669"/>
    <property type="project" value="TreeGrafter"/>
</dbReference>
<protein>
    <recommendedName>
        <fullName evidence="2">Arrestin C-terminal-like domain-containing protein</fullName>
    </recommendedName>
</protein>
<feature type="compositionally biased region" description="Polar residues" evidence="1">
    <location>
        <begin position="1249"/>
        <end position="1262"/>
    </location>
</feature>
<dbReference type="OrthoDB" id="4001642at2759"/>
<feature type="compositionally biased region" description="Low complexity" evidence="1">
    <location>
        <begin position="357"/>
        <end position="369"/>
    </location>
</feature>
<gene>
    <name evidence="3" type="ORF">CC85DRAFT_331718</name>
</gene>
<name>A0A0J1ASI3_9TREE</name>
<feature type="region of interest" description="Disordered" evidence="1">
    <location>
        <begin position="511"/>
        <end position="539"/>
    </location>
</feature>
<feature type="compositionally biased region" description="Basic and acidic residues" evidence="1">
    <location>
        <begin position="842"/>
        <end position="853"/>
    </location>
</feature>
<feature type="region of interest" description="Disordered" evidence="1">
    <location>
        <begin position="626"/>
        <end position="650"/>
    </location>
</feature>